<name>A0ACD5GZW1_9CYAN</name>
<proteinExistence type="predicted"/>
<dbReference type="EMBL" id="CP182909">
    <property type="protein sequence ID" value="XPM66378.1"/>
    <property type="molecule type" value="Genomic_DNA"/>
</dbReference>
<sequence length="112" mass="12450">MPLERTNQLDVGLPVEMTDTQGRAIATGRISFISPQVDSNSQSILANTTFENPDGRLRTGQFVRARIVWNQIPNAIAIPTTAVIYEGSDRYVFVVDLSQDPPWRGDNPYNSV</sequence>
<accession>A0ACD5GZW1</accession>
<evidence type="ECO:0000313" key="2">
    <source>
        <dbReference type="Proteomes" id="UP000095472"/>
    </source>
</evidence>
<protein>
    <submittedName>
        <fullName evidence="1">Efflux RND transporter periplasmic adaptor subunit</fullName>
    </submittedName>
</protein>
<dbReference type="Proteomes" id="UP000095472">
    <property type="component" value="Chromosome"/>
</dbReference>
<gene>
    <name evidence="1" type="ORF">BH720_014190</name>
</gene>
<organism evidence="1 2">
    <name type="scientific">Desertifilum tharense IPPAS B-1220</name>
    <dbReference type="NCBI Taxonomy" id="1781255"/>
    <lineage>
        <taxon>Bacteria</taxon>
        <taxon>Bacillati</taxon>
        <taxon>Cyanobacteriota</taxon>
        <taxon>Cyanophyceae</taxon>
        <taxon>Desertifilales</taxon>
        <taxon>Desertifilaceae</taxon>
        <taxon>Desertifilum</taxon>
    </lineage>
</organism>
<reference evidence="1 2" key="1">
    <citation type="journal article" date="2016" name="Genome Announc.">
        <title>Draft Genome Sequence of the Thermotolerant Cyanobacterium Desertifilum sp. IPPAS B-1220.</title>
        <authorList>
            <person name="Mironov K.S."/>
            <person name="Sinetova M.A."/>
            <person name="Bolatkhan K."/>
            <person name="Zayadan B.K."/>
            <person name="Ustinova V.V."/>
            <person name="Kupriyanova E.V."/>
            <person name="Skrypnik A.N."/>
            <person name="Gogoleva N.E."/>
            <person name="Gogolev Y.V."/>
            <person name="Los D.A."/>
        </authorList>
    </citation>
    <scope>NUCLEOTIDE SEQUENCE [LARGE SCALE GENOMIC DNA]</scope>
    <source>
        <strain evidence="1 2">IPPAS B-1220</strain>
    </source>
</reference>
<evidence type="ECO:0000313" key="1">
    <source>
        <dbReference type="EMBL" id="XPM66378.1"/>
    </source>
</evidence>
<keyword evidence="2" id="KW-1185">Reference proteome</keyword>